<proteinExistence type="predicted"/>
<accession>A0A3A2ZKU6</accession>
<organism evidence="1 2">
    <name type="scientific">Aspergillus sclerotialis</name>
    <dbReference type="NCBI Taxonomy" id="2070753"/>
    <lineage>
        <taxon>Eukaryota</taxon>
        <taxon>Fungi</taxon>
        <taxon>Dikarya</taxon>
        <taxon>Ascomycota</taxon>
        <taxon>Pezizomycotina</taxon>
        <taxon>Eurotiomycetes</taxon>
        <taxon>Eurotiomycetidae</taxon>
        <taxon>Eurotiales</taxon>
        <taxon>Aspergillaceae</taxon>
        <taxon>Aspergillus</taxon>
        <taxon>Aspergillus subgen. Polypaecilum</taxon>
    </lineage>
</organism>
<dbReference type="Proteomes" id="UP000266188">
    <property type="component" value="Unassembled WGS sequence"/>
</dbReference>
<dbReference type="SUPFAM" id="SSF51197">
    <property type="entry name" value="Clavaminate synthase-like"/>
    <property type="match status" value="1"/>
</dbReference>
<comment type="caution">
    <text evidence="1">The sequence shown here is derived from an EMBL/GenBank/DDBJ whole genome shotgun (WGS) entry which is preliminary data.</text>
</comment>
<evidence type="ECO:0000313" key="1">
    <source>
        <dbReference type="EMBL" id="RJE18505.1"/>
    </source>
</evidence>
<evidence type="ECO:0000313" key="2">
    <source>
        <dbReference type="Proteomes" id="UP000266188"/>
    </source>
</evidence>
<dbReference type="GO" id="GO:0051213">
    <property type="term" value="F:dioxygenase activity"/>
    <property type="evidence" value="ECO:0007669"/>
    <property type="project" value="UniProtKB-KW"/>
</dbReference>
<protein>
    <submittedName>
        <fullName evidence="1">Phytanoyl-CoA dioxygenase family protein</fullName>
    </submittedName>
</protein>
<name>A0A3A2ZKU6_9EURO</name>
<dbReference type="InterPro" id="IPR008775">
    <property type="entry name" value="Phytyl_CoA_dOase-like"/>
</dbReference>
<dbReference type="InterPro" id="IPR051961">
    <property type="entry name" value="Fungal_Metabolite_Diox"/>
</dbReference>
<keyword evidence="1" id="KW-0223">Dioxygenase</keyword>
<dbReference type="PANTHER" id="PTHR37563:SF2">
    <property type="entry name" value="PHYTANOYL-COA DIOXYGENASE FAMILY PROTEIN (AFU_ORTHOLOGUE AFUA_2G03330)"/>
    <property type="match status" value="1"/>
</dbReference>
<dbReference type="OrthoDB" id="407832at2759"/>
<gene>
    <name evidence="1" type="ORF">PHISCL_09158</name>
</gene>
<sequence length="295" mass="33000">MSPNSTPSPTQITLTPTELASKRLTSHTLQKALSALHNDGLLVLTNAIDPSHLDSLNTRMLPDAYTLYNKQSTHRNFGNGTGNIQQEPVCEKEYIFEDVLANPFTVSIIECMVGPNPHLRFYSANTAFKATERQPVHVDIDYENMPSFPFAFCVNVTLVEATPENGATEVWLGTHSLPDNGTLDSASHVKRLTPETLEERRKVSPGFQLGLPKGAMVIRDLRLWHAGRPNLTDQPRIMLVSILFAEWYRSNQKIVLPRSLQGNFDWGRLVPCVEWVDDGFGYLKGGHEHDLSLLP</sequence>
<dbReference type="Pfam" id="PF05721">
    <property type="entry name" value="PhyH"/>
    <property type="match status" value="1"/>
</dbReference>
<dbReference type="AlphaFoldDB" id="A0A3A2ZKU6"/>
<dbReference type="Gene3D" id="2.60.120.620">
    <property type="entry name" value="q2cbj1_9rhob like domain"/>
    <property type="match status" value="1"/>
</dbReference>
<reference evidence="2" key="1">
    <citation type="submission" date="2017-02" db="EMBL/GenBank/DDBJ databases">
        <authorList>
            <person name="Tafer H."/>
            <person name="Lopandic K."/>
        </authorList>
    </citation>
    <scope>NUCLEOTIDE SEQUENCE [LARGE SCALE GENOMIC DNA]</scope>
    <source>
        <strain evidence="2">CBS 366.77</strain>
    </source>
</reference>
<dbReference type="EMBL" id="MVGC01000540">
    <property type="protein sequence ID" value="RJE18505.1"/>
    <property type="molecule type" value="Genomic_DNA"/>
</dbReference>
<keyword evidence="2" id="KW-1185">Reference proteome</keyword>
<dbReference type="PANTHER" id="PTHR37563">
    <property type="entry name" value="PHYTANOYL-COA DIOXYGENASE FAMILY PROTEIN (AFU_ORTHOLOGUE AFUA_2G03330)"/>
    <property type="match status" value="1"/>
</dbReference>
<keyword evidence="1" id="KW-0560">Oxidoreductase</keyword>